<evidence type="ECO:0000313" key="2">
    <source>
        <dbReference type="EMBL" id="MCD2421999.1"/>
    </source>
</evidence>
<keyword evidence="1" id="KW-0472">Membrane</keyword>
<dbReference type="Proteomes" id="UP001199816">
    <property type="component" value="Unassembled WGS sequence"/>
</dbReference>
<proteinExistence type="predicted"/>
<dbReference type="RefSeq" id="WP_231002903.1">
    <property type="nucleotide sequence ID" value="NZ_JAJNEC010000004.1"/>
</dbReference>
<evidence type="ECO:0000313" key="3">
    <source>
        <dbReference type="Proteomes" id="UP001199816"/>
    </source>
</evidence>
<evidence type="ECO:0000256" key="1">
    <source>
        <dbReference type="SAM" id="Phobius"/>
    </source>
</evidence>
<protein>
    <submittedName>
        <fullName evidence="2">Uncharacterized protein</fullName>
    </submittedName>
</protein>
<comment type="caution">
    <text evidence="2">The sequence shown here is derived from an EMBL/GenBank/DDBJ whole genome shotgun (WGS) entry which is preliminary data.</text>
</comment>
<reference evidence="2 3" key="1">
    <citation type="submission" date="2021-11" db="EMBL/GenBank/DDBJ databases">
        <title>Genomic of Niabella pedocola.</title>
        <authorList>
            <person name="Wu T."/>
        </authorList>
    </citation>
    <scope>NUCLEOTIDE SEQUENCE [LARGE SCALE GENOMIC DNA]</scope>
    <source>
        <strain evidence="2 3">JCM 31011</strain>
    </source>
</reference>
<feature type="transmembrane region" description="Helical" evidence="1">
    <location>
        <begin position="40"/>
        <end position="61"/>
    </location>
</feature>
<keyword evidence="1" id="KW-0812">Transmembrane</keyword>
<keyword evidence="3" id="KW-1185">Reference proteome</keyword>
<dbReference type="EMBL" id="JAJNEC010000004">
    <property type="protein sequence ID" value="MCD2421999.1"/>
    <property type="molecule type" value="Genomic_DNA"/>
</dbReference>
<sequence>MEDPVAAEEKKSLYRKLRENILPVKQTDSPMIKLGKHTGFAIVLVLLTVVSAAIMIAVSFAL</sequence>
<organism evidence="2 3">
    <name type="scientific">Niabella pedocola</name>
    <dbReference type="NCBI Taxonomy" id="1752077"/>
    <lineage>
        <taxon>Bacteria</taxon>
        <taxon>Pseudomonadati</taxon>
        <taxon>Bacteroidota</taxon>
        <taxon>Chitinophagia</taxon>
        <taxon>Chitinophagales</taxon>
        <taxon>Chitinophagaceae</taxon>
        <taxon>Niabella</taxon>
    </lineage>
</organism>
<name>A0ABS8PMM6_9BACT</name>
<accession>A0ABS8PMM6</accession>
<keyword evidence="1" id="KW-1133">Transmembrane helix</keyword>
<gene>
    <name evidence="2" type="ORF">LQ567_04450</name>
</gene>